<evidence type="ECO:0000256" key="2">
    <source>
        <dbReference type="ARBA" id="ARBA00022889"/>
    </source>
</evidence>
<reference evidence="9" key="1">
    <citation type="journal article" date="2019" name="Int. J. Syst. Evol. Microbiol.">
        <title>The Global Catalogue of Microorganisms (GCM) 10K type strain sequencing project: providing services to taxonomists for standard genome sequencing and annotation.</title>
        <authorList>
            <consortium name="The Broad Institute Genomics Platform"/>
            <consortium name="The Broad Institute Genome Sequencing Center for Infectious Disease"/>
            <person name="Wu L."/>
            <person name="Ma J."/>
        </authorList>
    </citation>
    <scope>NUCLEOTIDE SEQUENCE [LARGE SCALE GENOMIC DNA]</scope>
    <source>
        <strain evidence="9">JCM 9377</strain>
    </source>
</reference>
<feature type="domain" description="Chaplin" evidence="7">
    <location>
        <begin position="92"/>
        <end position="132"/>
    </location>
</feature>
<feature type="compositionally biased region" description="Gly residues" evidence="4">
    <location>
        <begin position="80"/>
        <end position="92"/>
    </location>
</feature>
<dbReference type="PROSITE" id="PS51884">
    <property type="entry name" value="CHAPLIN"/>
    <property type="match status" value="5"/>
</dbReference>
<evidence type="ECO:0000256" key="5">
    <source>
        <dbReference type="SAM" id="Phobius"/>
    </source>
</evidence>
<keyword evidence="5" id="KW-1133">Transmembrane helix</keyword>
<name>A0ABP6QDW7_9ACTN</name>
<keyword evidence="5" id="KW-0472">Membrane</keyword>
<feature type="transmembrane region" description="Helical" evidence="5">
    <location>
        <begin position="607"/>
        <end position="625"/>
    </location>
</feature>
<evidence type="ECO:0000313" key="9">
    <source>
        <dbReference type="Proteomes" id="UP001501237"/>
    </source>
</evidence>
<keyword evidence="3" id="KW-0034">Amyloid</keyword>
<dbReference type="Proteomes" id="UP001501237">
    <property type="component" value="Unassembled WGS sequence"/>
</dbReference>
<feature type="domain" description="Chaplin" evidence="7">
    <location>
        <begin position="37"/>
        <end position="77"/>
    </location>
</feature>
<feature type="domain" description="Chaplin" evidence="7">
    <location>
        <begin position="146"/>
        <end position="186"/>
    </location>
</feature>
<proteinExistence type="predicted"/>
<feature type="domain" description="Chaplin" evidence="7">
    <location>
        <begin position="302"/>
        <end position="342"/>
    </location>
</feature>
<evidence type="ECO:0000259" key="7">
    <source>
        <dbReference type="PROSITE" id="PS51884"/>
    </source>
</evidence>
<feature type="region of interest" description="Disordered" evidence="4">
    <location>
        <begin position="71"/>
        <end position="92"/>
    </location>
</feature>
<organism evidence="8 9">
    <name type="scientific">Actinocorallia longicatena</name>
    <dbReference type="NCBI Taxonomy" id="111803"/>
    <lineage>
        <taxon>Bacteria</taxon>
        <taxon>Bacillati</taxon>
        <taxon>Actinomycetota</taxon>
        <taxon>Actinomycetes</taxon>
        <taxon>Streptosporangiales</taxon>
        <taxon>Thermomonosporaceae</taxon>
        <taxon>Actinocorallia</taxon>
    </lineage>
</organism>
<protein>
    <recommendedName>
        <fullName evidence="7">Chaplin domain-containing protein</fullName>
    </recommendedName>
</protein>
<evidence type="ECO:0000256" key="3">
    <source>
        <dbReference type="ARBA" id="ARBA00023087"/>
    </source>
</evidence>
<dbReference type="InterPro" id="IPR005528">
    <property type="entry name" value="ChpA-H"/>
</dbReference>
<feature type="domain" description="Chaplin" evidence="7">
    <location>
        <begin position="200"/>
        <end position="240"/>
    </location>
</feature>
<accession>A0ABP6QDW7</accession>
<keyword evidence="1" id="KW-0134">Cell wall</keyword>
<dbReference type="RefSeq" id="WP_344831654.1">
    <property type="nucleotide sequence ID" value="NZ_BAAAUV010000011.1"/>
</dbReference>
<comment type="caution">
    <text evidence="8">The sequence shown here is derived from an EMBL/GenBank/DDBJ whole genome shotgun (WGS) entry which is preliminary data.</text>
</comment>
<feature type="chain" id="PRO_5047318978" description="Chaplin domain-containing protein" evidence="6">
    <location>
        <begin position="32"/>
        <end position="632"/>
    </location>
</feature>
<keyword evidence="1" id="KW-0964">Secreted</keyword>
<dbReference type="Pfam" id="PF03777">
    <property type="entry name" value="ChpA-C"/>
    <property type="match status" value="4"/>
</dbReference>
<keyword evidence="2" id="KW-0130">Cell adhesion</keyword>
<keyword evidence="5" id="KW-0812">Transmembrane</keyword>
<evidence type="ECO:0000256" key="4">
    <source>
        <dbReference type="SAM" id="MobiDB-lite"/>
    </source>
</evidence>
<evidence type="ECO:0000313" key="8">
    <source>
        <dbReference type="EMBL" id="GAA3220782.1"/>
    </source>
</evidence>
<keyword evidence="6" id="KW-0732">Signal</keyword>
<dbReference type="EMBL" id="BAAAUV010000011">
    <property type="protein sequence ID" value="GAA3220782.1"/>
    <property type="molecule type" value="Genomic_DNA"/>
</dbReference>
<evidence type="ECO:0000256" key="6">
    <source>
        <dbReference type="SAM" id="SignalP"/>
    </source>
</evidence>
<feature type="signal peptide" evidence="6">
    <location>
        <begin position="1"/>
        <end position="31"/>
    </location>
</feature>
<keyword evidence="9" id="KW-1185">Reference proteome</keyword>
<evidence type="ECO:0000256" key="1">
    <source>
        <dbReference type="ARBA" id="ARBA00022512"/>
    </source>
</evidence>
<sequence length="632" mass="59667">MRTWAKSGRTVLLTASFVALGAGVLPGAAFADTTDGTGSVLGGNQVEAPISAPIDISGNALAVFGDANASSTGGSKVVNKGGGGGGNKTDGKHSIGGGNQVTAPISAPVNACGNAVAIFGTADAGCKGGAKVVNKGGGGGNKTDGKHSVLGGNQVTAPISAPVDACGNAVALFGSSEAGCKGGSKVINEGGSNGDVTSGKGSVGGGNQIYAPISAPVDVCGNSAAIFGDAVAGCKGGAKVVNHGGTGGMETNGEHSVLGGNQVDAPISAPVSVCGNAVGKAAAGCEGGSSVENTGRLDPSGKGSIGGGNQVHAPVSVPVSACGNAAAVLGDSAAMCEGGSHVHSSVPGGMHTNGEHSVLGGNQVYAPITAPITVCGNAVLGAAASCEGGVEADGSGAPHATTGGKNSVGGGNQAFAPAKAPVEVCGTNASCQEEKLTPSRLPVVPGLTKALPVSGALPALPVRKAPAGVLPLKQLNGAVPVSALPMRKADGVPGLLSGLPGGDLSGLSGGIPATGLPLRKAPKPDAVGGLLGGLLGGLPTAGVPGGLPTGRVPAPSLPAPSLPVTGDLQAPAMGGTLDQVQQVTELTDALPMSASAGLPGSSSGSPWVLAVGALMAAASVTGAFARRLVRRG</sequence>
<gene>
    <name evidence="8" type="ORF">GCM10010468_45570</name>
</gene>